<dbReference type="EMBL" id="JARKNE010000007">
    <property type="protein sequence ID" value="KAK5820447.1"/>
    <property type="molecule type" value="Genomic_DNA"/>
</dbReference>
<keyword evidence="5" id="KW-1185">Reference proteome</keyword>
<keyword evidence="2" id="KW-0328">Glycosyltransferase</keyword>
<gene>
    <name evidence="4" type="ORF">PVK06_025494</name>
</gene>
<evidence type="ECO:0008006" key="6">
    <source>
        <dbReference type="Google" id="ProtNLM"/>
    </source>
</evidence>
<dbReference type="SUPFAM" id="SSF53756">
    <property type="entry name" value="UDP-Glycosyltransferase/glycogen phosphorylase"/>
    <property type="match status" value="1"/>
</dbReference>
<organism evidence="4 5">
    <name type="scientific">Gossypium arboreum</name>
    <name type="common">Tree cotton</name>
    <name type="synonym">Gossypium nanking</name>
    <dbReference type="NCBI Taxonomy" id="29729"/>
    <lineage>
        <taxon>Eukaryota</taxon>
        <taxon>Viridiplantae</taxon>
        <taxon>Streptophyta</taxon>
        <taxon>Embryophyta</taxon>
        <taxon>Tracheophyta</taxon>
        <taxon>Spermatophyta</taxon>
        <taxon>Magnoliopsida</taxon>
        <taxon>eudicotyledons</taxon>
        <taxon>Gunneridae</taxon>
        <taxon>Pentapetalae</taxon>
        <taxon>rosids</taxon>
        <taxon>malvids</taxon>
        <taxon>Malvales</taxon>
        <taxon>Malvaceae</taxon>
        <taxon>Malvoideae</taxon>
        <taxon>Gossypium</taxon>
    </lineage>
</organism>
<name>A0ABR0PGM1_GOSAR</name>
<evidence type="ECO:0000256" key="1">
    <source>
        <dbReference type="ARBA" id="ARBA00009995"/>
    </source>
</evidence>
<evidence type="ECO:0000313" key="5">
    <source>
        <dbReference type="Proteomes" id="UP001358586"/>
    </source>
</evidence>
<dbReference type="InterPro" id="IPR002213">
    <property type="entry name" value="UDP_glucos_trans"/>
</dbReference>
<keyword evidence="3" id="KW-0808">Transferase</keyword>
<dbReference type="CDD" id="cd03784">
    <property type="entry name" value="GT1_Gtf-like"/>
    <property type="match status" value="1"/>
</dbReference>
<sequence>MDTNSSKFSTHHAVLFPFMSKGHIIPILNLARLLLRRGMAATMFTTTGNRPFIAESLADTSVCIIDIPFPQNAPEIPPGVESTNLLPSMSLFFPFCKATKQMQPMVEEKLQVLVQVRPVSFMVSDGFLWWTLESATKFGLPRLVFTGMNQFVSCMIKAVFEDKLLVGVESDDELITVTQFPWIKVTRNYFNTVMPNPTNSSQEFVIDQMKKSTANSFGYIVNSFYELEKVYVDSWNSGERLRFDQKLAQGCFVLYVAFGSQAEVSSEQLQQTAMGLQGSKANFLWVLRKEESESFDEGFEERVKERHCVLESICYGVPILAWPMIAEQALNARMVVEEIKVGLRVESTCNGMKPLFVKWEGLMKMVKELMEGEMGKQARKRVKQVAELGKMAMADADGQYWQTLDLLINELCNKKQAAIKIV</sequence>
<proteinExistence type="inferred from homology"/>
<evidence type="ECO:0000313" key="4">
    <source>
        <dbReference type="EMBL" id="KAK5820447.1"/>
    </source>
</evidence>
<reference evidence="4 5" key="1">
    <citation type="submission" date="2023-03" db="EMBL/GenBank/DDBJ databases">
        <title>WGS of Gossypium arboreum.</title>
        <authorList>
            <person name="Yu D."/>
        </authorList>
    </citation>
    <scope>NUCLEOTIDE SEQUENCE [LARGE SCALE GENOMIC DNA]</scope>
    <source>
        <tissue evidence="4">Leaf</tissue>
    </source>
</reference>
<comment type="caution">
    <text evidence="4">The sequence shown here is derived from an EMBL/GenBank/DDBJ whole genome shotgun (WGS) entry which is preliminary data.</text>
</comment>
<dbReference type="Gene3D" id="3.40.50.2000">
    <property type="entry name" value="Glycogen Phosphorylase B"/>
    <property type="match status" value="3"/>
</dbReference>
<protein>
    <recommendedName>
        <fullName evidence="6">UDP-glycosyltransferase 90A1-like</fullName>
    </recommendedName>
</protein>
<evidence type="ECO:0000256" key="2">
    <source>
        <dbReference type="ARBA" id="ARBA00022676"/>
    </source>
</evidence>
<dbReference type="PANTHER" id="PTHR48047">
    <property type="entry name" value="GLYCOSYLTRANSFERASE"/>
    <property type="match status" value="1"/>
</dbReference>
<evidence type="ECO:0000256" key="3">
    <source>
        <dbReference type="ARBA" id="ARBA00022679"/>
    </source>
</evidence>
<comment type="similarity">
    <text evidence="1">Belongs to the UDP-glycosyltransferase family.</text>
</comment>
<dbReference type="PANTHER" id="PTHR48047:SF51">
    <property type="entry name" value="GLYCOSYLTRANSFERASE"/>
    <property type="match status" value="1"/>
</dbReference>
<dbReference type="Proteomes" id="UP001358586">
    <property type="component" value="Chromosome 7"/>
</dbReference>
<accession>A0ABR0PGM1</accession>